<evidence type="ECO:0000313" key="3">
    <source>
        <dbReference type="Proteomes" id="UP000003704"/>
    </source>
</evidence>
<evidence type="ECO:0000313" key="2">
    <source>
        <dbReference type="EMBL" id="EIT69505.1"/>
    </source>
</evidence>
<dbReference type="EMBL" id="AKGD01000002">
    <property type="protein sequence ID" value="EIT69505.1"/>
    <property type="molecule type" value="Genomic_DNA"/>
</dbReference>
<gene>
    <name evidence="2" type="ORF">WQQ_30870</name>
</gene>
<comment type="caution">
    <text evidence="2">The sequence shown here is derived from an EMBL/GenBank/DDBJ whole genome shotgun (WGS) entry which is preliminary data.</text>
</comment>
<keyword evidence="3" id="KW-1185">Reference proteome</keyword>
<feature type="compositionally biased region" description="Basic and acidic residues" evidence="1">
    <location>
        <begin position="58"/>
        <end position="74"/>
    </location>
</feature>
<protein>
    <submittedName>
        <fullName evidence="2">Uncharacterized protein</fullName>
    </submittedName>
</protein>
<feature type="region of interest" description="Disordered" evidence="1">
    <location>
        <begin position="1"/>
        <end position="96"/>
    </location>
</feature>
<organism evidence="2 3">
    <name type="scientific">Hydrocarboniphaga effusa AP103</name>
    <dbReference type="NCBI Taxonomy" id="1172194"/>
    <lineage>
        <taxon>Bacteria</taxon>
        <taxon>Pseudomonadati</taxon>
        <taxon>Pseudomonadota</taxon>
        <taxon>Gammaproteobacteria</taxon>
        <taxon>Nevskiales</taxon>
        <taxon>Nevskiaceae</taxon>
        <taxon>Hydrocarboniphaga</taxon>
    </lineage>
</organism>
<dbReference type="RefSeq" id="WP_007186026.1">
    <property type="nucleotide sequence ID" value="NZ_AKGD01000002.1"/>
</dbReference>
<reference evidence="2 3" key="1">
    <citation type="journal article" date="2012" name="J. Bacteriol.">
        <title>Genome Sequence of n-Alkane-Degrading Hydrocarboniphaga effusa Strain AP103T (ATCC BAA-332T).</title>
        <authorList>
            <person name="Chang H.K."/>
            <person name="Zylstra G.J."/>
            <person name="Chae J.C."/>
        </authorList>
    </citation>
    <scope>NUCLEOTIDE SEQUENCE [LARGE SCALE GENOMIC DNA]</scope>
    <source>
        <strain evidence="2 3">AP103</strain>
    </source>
</reference>
<name>I8T6F8_9GAMM</name>
<proteinExistence type="predicted"/>
<sequence length="96" mass="10757">MADQKNVRSNQPDNPAPPNRSSQQTRQNPQPQAQQQAHSLHRQQQRAMPGEVRQTRQGVEDAQRSLADREREEADGGAPDDLLPGRQPAGWTSRNV</sequence>
<dbReference type="Proteomes" id="UP000003704">
    <property type="component" value="Unassembled WGS sequence"/>
</dbReference>
<evidence type="ECO:0000256" key="1">
    <source>
        <dbReference type="SAM" id="MobiDB-lite"/>
    </source>
</evidence>
<accession>I8T6F8</accession>
<dbReference type="AlphaFoldDB" id="I8T6F8"/>
<feature type="compositionally biased region" description="Low complexity" evidence="1">
    <location>
        <begin position="19"/>
        <end position="38"/>
    </location>
</feature>